<dbReference type="EMBL" id="GBEZ01002694">
    <property type="protein sequence ID" value="JAC82382.1"/>
    <property type="molecule type" value="Transcribed_RNA"/>
</dbReference>
<feature type="compositionally biased region" description="Gly residues" evidence="1">
    <location>
        <begin position="65"/>
        <end position="77"/>
    </location>
</feature>
<feature type="compositionally biased region" description="Basic and acidic residues" evidence="1">
    <location>
        <begin position="157"/>
        <end position="174"/>
    </location>
</feature>
<feature type="non-terminal residue" evidence="2">
    <location>
        <position position="252"/>
    </location>
</feature>
<reference evidence="2" key="1">
    <citation type="submission" date="2014-05" db="EMBL/GenBank/DDBJ databases">
        <title>The transcriptome of the halophilic microalga Tetraselmis sp. GSL018 isolated from the Great Salt Lake, Utah.</title>
        <authorList>
            <person name="Jinkerson R.E."/>
            <person name="D'Adamo S."/>
            <person name="Posewitz M.C."/>
        </authorList>
    </citation>
    <scope>NUCLEOTIDE SEQUENCE</scope>
    <source>
        <strain evidence="2">GSL018</strain>
    </source>
</reference>
<protein>
    <submittedName>
        <fullName evidence="2">Uncharacterized protein</fullName>
    </submittedName>
</protein>
<feature type="compositionally biased region" description="Basic and acidic residues" evidence="1">
    <location>
        <begin position="219"/>
        <end position="233"/>
    </location>
</feature>
<feature type="compositionally biased region" description="Gly residues" evidence="1">
    <location>
        <begin position="32"/>
        <end position="42"/>
    </location>
</feature>
<evidence type="ECO:0000256" key="1">
    <source>
        <dbReference type="SAM" id="MobiDB-lite"/>
    </source>
</evidence>
<accession>A0A061SB46</accession>
<dbReference type="AlphaFoldDB" id="A0A061SB46"/>
<evidence type="ECO:0000313" key="2">
    <source>
        <dbReference type="EMBL" id="JAC82382.1"/>
    </source>
</evidence>
<name>A0A061SB46_9CHLO</name>
<organism evidence="2">
    <name type="scientific">Tetraselmis sp. GSL018</name>
    <dbReference type="NCBI Taxonomy" id="582737"/>
    <lineage>
        <taxon>Eukaryota</taxon>
        <taxon>Viridiplantae</taxon>
        <taxon>Chlorophyta</taxon>
        <taxon>core chlorophytes</taxon>
        <taxon>Chlorodendrophyceae</taxon>
        <taxon>Chlorodendrales</taxon>
        <taxon>Chlorodendraceae</taxon>
        <taxon>Tetraselmis</taxon>
    </lineage>
</organism>
<proteinExistence type="predicted"/>
<sequence length="252" mass="26279">THTHTHTHTLFSCCSSSPPPPFSPSRTPGLPDGTGTGSGAGAERGEPGLWSESPREVVRPNRPRGGPGAAEGEGGAAVGFSTTAAGCARRRRGARGRGELASNIDHGDRAGGKAGSGSGAAPFLRGDCGIRVARGIPRLREDHPPWRPRGRGNGSGSEREEAPGRNHGRGEAERMGGLGMPERRQQQQWADALLPSARRVRREGGSSILEGRGGRGKKGKETVKVEGGRHEIPRPASASDEELPCRAFAPPP</sequence>
<gene>
    <name evidence="2" type="ORF">TSPGSL018_5845</name>
</gene>
<feature type="region of interest" description="Disordered" evidence="1">
    <location>
        <begin position="1"/>
        <end position="252"/>
    </location>
</feature>
<feature type="non-terminal residue" evidence="2">
    <location>
        <position position="1"/>
    </location>
</feature>